<proteinExistence type="inferred from homology"/>
<dbReference type="Pfam" id="PF13359">
    <property type="entry name" value="DDE_Tnp_4"/>
    <property type="match status" value="1"/>
</dbReference>
<dbReference type="GeneID" id="106462329"/>
<sequence length="410" mass="46412">MARRDLKRKILGLFLLQEVLSSEEEDWLIMQLIQSDAEEDVELLFHLLLGSSAVPRPIHRMIGFVERIVPTLAGSQFKYYFKMSKEAFEALVMMVLSTGELKVKRPRVGGKPPIYPMKQVLVALWMLGSLETYYAIGDRFDISVSTAVRCVRRVCRGLVALRGKMITWPSVQKQAETMEEFQKLSGIPGIIGVIDCCLIRIRTPRRYKSSYKDSSGNTSMSLLATCDHQCRFIDTLAGYPGSIHKSNVLENSPLFTRATQGEVFTEGTHIVGDAGFPSMEWLLVPYKEEDTELKLGEIRFNQGLKTAREVIQTAFSLLKGRWCRLQFVGMDTIQEMPYLITAACVLHNYCLMTENEEDICDYLGPSCTGDVEDSPSVIEVDPPQVNKRSRLSEYLASLPQEMFIDEMIES</sequence>
<dbReference type="Proteomes" id="UP000694941">
    <property type="component" value="Unplaced"/>
</dbReference>
<accession>A0ABM1B9R5</accession>
<keyword evidence="9" id="KW-1185">Reference proteome</keyword>
<keyword evidence="6" id="KW-0378">Hydrolase</keyword>
<name>A0ABM1B9R5_LIMPO</name>
<organism evidence="9 10">
    <name type="scientific">Limulus polyphemus</name>
    <name type="common">Atlantic horseshoe crab</name>
    <dbReference type="NCBI Taxonomy" id="6850"/>
    <lineage>
        <taxon>Eukaryota</taxon>
        <taxon>Metazoa</taxon>
        <taxon>Ecdysozoa</taxon>
        <taxon>Arthropoda</taxon>
        <taxon>Chelicerata</taxon>
        <taxon>Merostomata</taxon>
        <taxon>Xiphosura</taxon>
        <taxon>Limulidae</taxon>
        <taxon>Limulus</taxon>
    </lineage>
</organism>
<dbReference type="InterPro" id="IPR027806">
    <property type="entry name" value="HARBI1_dom"/>
</dbReference>
<protein>
    <submittedName>
        <fullName evidence="10">Protein ALP1-like</fullName>
    </submittedName>
</protein>
<comment type="cofactor">
    <cofactor evidence="1">
        <name>a divalent metal cation</name>
        <dbReference type="ChEBI" id="CHEBI:60240"/>
    </cofactor>
</comment>
<dbReference type="InterPro" id="IPR045249">
    <property type="entry name" value="HARBI1-like"/>
</dbReference>
<evidence type="ECO:0000256" key="2">
    <source>
        <dbReference type="ARBA" id="ARBA00004123"/>
    </source>
</evidence>
<dbReference type="PANTHER" id="PTHR22930">
    <property type="match status" value="1"/>
</dbReference>
<keyword evidence="4" id="KW-0540">Nuclease</keyword>
<evidence type="ECO:0000256" key="4">
    <source>
        <dbReference type="ARBA" id="ARBA00022722"/>
    </source>
</evidence>
<evidence type="ECO:0000259" key="8">
    <source>
        <dbReference type="Pfam" id="PF13359"/>
    </source>
</evidence>
<dbReference type="RefSeq" id="XP_013777691.2">
    <property type="nucleotide sequence ID" value="XM_013922237.2"/>
</dbReference>
<feature type="domain" description="DDE Tnp4" evidence="8">
    <location>
        <begin position="194"/>
        <end position="348"/>
    </location>
</feature>
<dbReference type="PANTHER" id="PTHR22930:SF85">
    <property type="entry name" value="GH03217P-RELATED"/>
    <property type="match status" value="1"/>
</dbReference>
<reference evidence="10" key="1">
    <citation type="submission" date="2025-08" db="UniProtKB">
        <authorList>
            <consortium name="RefSeq"/>
        </authorList>
    </citation>
    <scope>IDENTIFICATION</scope>
    <source>
        <tissue evidence="10">Muscle</tissue>
    </source>
</reference>
<keyword evidence="5" id="KW-0479">Metal-binding</keyword>
<evidence type="ECO:0000256" key="5">
    <source>
        <dbReference type="ARBA" id="ARBA00022723"/>
    </source>
</evidence>
<gene>
    <name evidence="10" type="primary">LOC106462329</name>
</gene>
<evidence type="ECO:0000313" key="9">
    <source>
        <dbReference type="Proteomes" id="UP000694941"/>
    </source>
</evidence>
<evidence type="ECO:0000256" key="6">
    <source>
        <dbReference type="ARBA" id="ARBA00022801"/>
    </source>
</evidence>
<comment type="similarity">
    <text evidence="3">Belongs to the HARBI1 family.</text>
</comment>
<comment type="subcellular location">
    <subcellularLocation>
        <location evidence="2">Nucleus</location>
    </subcellularLocation>
</comment>
<evidence type="ECO:0000256" key="3">
    <source>
        <dbReference type="ARBA" id="ARBA00006958"/>
    </source>
</evidence>
<evidence type="ECO:0000313" key="10">
    <source>
        <dbReference type="RefSeq" id="XP_013777691.2"/>
    </source>
</evidence>
<keyword evidence="7" id="KW-0539">Nucleus</keyword>
<evidence type="ECO:0000256" key="7">
    <source>
        <dbReference type="ARBA" id="ARBA00023242"/>
    </source>
</evidence>
<evidence type="ECO:0000256" key="1">
    <source>
        <dbReference type="ARBA" id="ARBA00001968"/>
    </source>
</evidence>